<dbReference type="EMBL" id="JAAAXW010000005">
    <property type="protein sequence ID" value="KAF9551347.1"/>
    <property type="molecule type" value="Genomic_DNA"/>
</dbReference>
<dbReference type="Pfam" id="PF00069">
    <property type="entry name" value="Pkinase"/>
    <property type="match status" value="1"/>
</dbReference>
<name>A0A9P6K8I7_9FUNG</name>
<dbReference type="InterPro" id="IPR008271">
    <property type="entry name" value="Ser/Thr_kinase_AS"/>
</dbReference>
<dbReference type="CDD" id="cd00180">
    <property type="entry name" value="PKc"/>
    <property type="match status" value="1"/>
</dbReference>
<dbReference type="PROSITE" id="PS50011">
    <property type="entry name" value="PROTEIN_KINASE_DOM"/>
    <property type="match status" value="1"/>
</dbReference>
<comment type="caution">
    <text evidence="3">The sequence shown here is derived from an EMBL/GenBank/DDBJ whole genome shotgun (WGS) entry which is preliminary data.</text>
</comment>
<accession>A0A9P6K8I7</accession>
<evidence type="ECO:0000313" key="4">
    <source>
        <dbReference type="Proteomes" id="UP000723463"/>
    </source>
</evidence>
<dbReference type="AlphaFoldDB" id="A0A9P6K8I7"/>
<dbReference type="SUPFAM" id="SSF56112">
    <property type="entry name" value="Protein kinase-like (PK-like)"/>
    <property type="match status" value="1"/>
</dbReference>
<evidence type="ECO:0000259" key="2">
    <source>
        <dbReference type="PROSITE" id="PS50011"/>
    </source>
</evidence>
<sequence length="183" mass="21275">MNWEESLEESQEKNDTSGRETKTEIQHEVAMLEAAGKHTHLIKNFGTVKKPSGPCLLLELCLSRNLNNLLSNRGAITEETRYFRTEIATGLAHLYDRGLIHCDLKPENIFFASSMHVRIGDLGLAERFDLLRLAERKERHPEKPETLLHMDERKLNLNAKELVRLMLEFDPKKWLQLKNLYLQ</sequence>
<dbReference type="Proteomes" id="UP000723463">
    <property type="component" value="Unassembled WGS sequence"/>
</dbReference>
<reference evidence="3" key="1">
    <citation type="journal article" date="2020" name="Fungal Divers.">
        <title>Resolving the Mortierellaceae phylogeny through synthesis of multi-gene phylogenetics and phylogenomics.</title>
        <authorList>
            <person name="Vandepol N."/>
            <person name="Liber J."/>
            <person name="Desiro A."/>
            <person name="Na H."/>
            <person name="Kennedy M."/>
            <person name="Barry K."/>
            <person name="Grigoriev I.V."/>
            <person name="Miller A.N."/>
            <person name="O'Donnell K."/>
            <person name="Stajich J.E."/>
            <person name="Bonito G."/>
        </authorList>
    </citation>
    <scope>NUCLEOTIDE SEQUENCE</scope>
    <source>
        <strain evidence="3">NRRL 2591</strain>
    </source>
</reference>
<feature type="region of interest" description="Disordered" evidence="1">
    <location>
        <begin position="1"/>
        <end position="23"/>
    </location>
</feature>
<protein>
    <recommendedName>
        <fullName evidence="2">Protein kinase domain-containing protein</fullName>
    </recommendedName>
</protein>
<dbReference type="Gene3D" id="1.10.510.10">
    <property type="entry name" value="Transferase(Phosphotransferase) domain 1"/>
    <property type="match status" value="1"/>
</dbReference>
<dbReference type="SMART" id="SM00220">
    <property type="entry name" value="S_TKc"/>
    <property type="match status" value="1"/>
</dbReference>
<dbReference type="GO" id="GO:0005634">
    <property type="term" value="C:nucleus"/>
    <property type="evidence" value="ECO:0007669"/>
    <property type="project" value="TreeGrafter"/>
</dbReference>
<feature type="compositionally biased region" description="Basic and acidic residues" evidence="1">
    <location>
        <begin position="10"/>
        <end position="23"/>
    </location>
</feature>
<dbReference type="PROSITE" id="PS00108">
    <property type="entry name" value="PROTEIN_KINASE_ST"/>
    <property type="match status" value="1"/>
</dbReference>
<dbReference type="GO" id="GO:0004672">
    <property type="term" value="F:protein kinase activity"/>
    <property type="evidence" value="ECO:0007669"/>
    <property type="project" value="InterPro"/>
</dbReference>
<organism evidence="3 4">
    <name type="scientific">Mortierella hygrophila</name>
    <dbReference type="NCBI Taxonomy" id="979708"/>
    <lineage>
        <taxon>Eukaryota</taxon>
        <taxon>Fungi</taxon>
        <taxon>Fungi incertae sedis</taxon>
        <taxon>Mucoromycota</taxon>
        <taxon>Mortierellomycotina</taxon>
        <taxon>Mortierellomycetes</taxon>
        <taxon>Mortierellales</taxon>
        <taxon>Mortierellaceae</taxon>
        <taxon>Mortierella</taxon>
    </lineage>
</organism>
<dbReference type="InterPro" id="IPR000719">
    <property type="entry name" value="Prot_kinase_dom"/>
</dbReference>
<evidence type="ECO:0000313" key="3">
    <source>
        <dbReference type="EMBL" id="KAF9551347.1"/>
    </source>
</evidence>
<feature type="domain" description="Protein kinase" evidence="2">
    <location>
        <begin position="1"/>
        <end position="183"/>
    </location>
</feature>
<dbReference type="GO" id="GO:0005524">
    <property type="term" value="F:ATP binding"/>
    <property type="evidence" value="ECO:0007669"/>
    <property type="project" value="InterPro"/>
</dbReference>
<keyword evidence="4" id="KW-1185">Reference proteome</keyword>
<evidence type="ECO:0000256" key="1">
    <source>
        <dbReference type="SAM" id="MobiDB-lite"/>
    </source>
</evidence>
<dbReference type="InterPro" id="IPR011009">
    <property type="entry name" value="Kinase-like_dom_sf"/>
</dbReference>
<gene>
    <name evidence="3" type="ORF">EC957_009231</name>
</gene>
<dbReference type="PANTHER" id="PTHR24345">
    <property type="entry name" value="SERINE/THREONINE-PROTEIN KINASE PLK"/>
    <property type="match status" value="1"/>
</dbReference>
<proteinExistence type="predicted"/>